<reference evidence="1" key="1">
    <citation type="submission" date="2018-02" db="EMBL/GenBank/DDBJ databases">
        <title>Rhizophora mucronata_Transcriptome.</title>
        <authorList>
            <person name="Meera S.P."/>
            <person name="Sreeshan A."/>
            <person name="Augustine A."/>
        </authorList>
    </citation>
    <scope>NUCLEOTIDE SEQUENCE</scope>
    <source>
        <tissue evidence="1">Leaf</tissue>
    </source>
</reference>
<dbReference type="AlphaFoldDB" id="A0A2P2NMF3"/>
<sequence>MLLYIDQVGSYFCGAHNANPLFSLRTSIRWEDLWSPAITMGIDIVKQEMMIPNCSSTYMLVLVSQFNIYVNKGVL</sequence>
<organism evidence="1">
    <name type="scientific">Rhizophora mucronata</name>
    <name type="common">Asiatic mangrove</name>
    <dbReference type="NCBI Taxonomy" id="61149"/>
    <lineage>
        <taxon>Eukaryota</taxon>
        <taxon>Viridiplantae</taxon>
        <taxon>Streptophyta</taxon>
        <taxon>Embryophyta</taxon>
        <taxon>Tracheophyta</taxon>
        <taxon>Spermatophyta</taxon>
        <taxon>Magnoliopsida</taxon>
        <taxon>eudicotyledons</taxon>
        <taxon>Gunneridae</taxon>
        <taxon>Pentapetalae</taxon>
        <taxon>rosids</taxon>
        <taxon>fabids</taxon>
        <taxon>Malpighiales</taxon>
        <taxon>Rhizophoraceae</taxon>
        <taxon>Rhizophora</taxon>
    </lineage>
</organism>
<dbReference type="EMBL" id="GGEC01063183">
    <property type="protein sequence ID" value="MBX43667.1"/>
    <property type="molecule type" value="Transcribed_RNA"/>
</dbReference>
<protein>
    <submittedName>
        <fullName evidence="1">Uncharacterized protein</fullName>
    </submittedName>
</protein>
<name>A0A2P2NMF3_RHIMU</name>
<accession>A0A2P2NMF3</accession>
<proteinExistence type="predicted"/>
<evidence type="ECO:0000313" key="1">
    <source>
        <dbReference type="EMBL" id="MBX43667.1"/>
    </source>
</evidence>